<name>A0A4C1UDM9_EUMVA</name>
<proteinExistence type="predicted"/>
<organism evidence="2 3">
    <name type="scientific">Eumeta variegata</name>
    <name type="common">Bagworm moth</name>
    <name type="synonym">Eumeta japonica</name>
    <dbReference type="NCBI Taxonomy" id="151549"/>
    <lineage>
        <taxon>Eukaryota</taxon>
        <taxon>Metazoa</taxon>
        <taxon>Ecdysozoa</taxon>
        <taxon>Arthropoda</taxon>
        <taxon>Hexapoda</taxon>
        <taxon>Insecta</taxon>
        <taxon>Pterygota</taxon>
        <taxon>Neoptera</taxon>
        <taxon>Endopterygota</taxon>
        <taxon>Lepidoptera</taxon>
        <taxon>Glossata</taxon>
        <taxon>Ditrysia</taxon>
        <taxon>Tineoidea</taxon>
        <taxon>Psychidae</taxon>
        <taxon>Oiketicinae</taxon>
        <taxon>Eumeta</taxon>
    </lineage>
</organism>
<evidence type="ECO:0000313" key="2">
    <source>
        <dbReference type="EMBL" id="GBP24545.1"/>
    </source>
</evidence>
<feature type="region of interest" description="Disordered" evidence="1">
    <location>
        <begin position="60"/>
        <end position="100"/>
    </location>
</feature>
<gene>
    <name evidence="2" type="ORF">EVAR_79453_1</name>
</gene>
<sequence>MRPARPATGAACKEMQHLRYSISRIIMKFFTKNIQIYFRRWMGEAKSNDRTAGELCVFGTEPESRSGLESESKVEAGLKSKEGTTSGHESIHSMSTRAEP</sequence>
<feature type="compositionally biased region" description="Polar residues" evidence="1">
    <location>
        <begin position="83"/>
        <end position="100"/>
    </location>
</feature>
<comment type="caution">
    <text evidence="2">The sequence shown here is derived from an EMBL/GenBank/DDBJ whole genome shotgun (WGS) entry which is preliminary data.</text>
</comment>
<evidence type="ECO:0000256" key="1">
    <source>
        <dbReference type="SAM" id="MobiDB-lite"/>
    </source>
</evidence>
<keyword evidence="3" id="KW-1185">Reference proteome</keyword>
<accession>A0A4C1UDM9</accession>
<feature type="compositionally biased region" description="Basic and acidic residues" evidence="1">
    <location>
        <begin position="62"/>
        <end position="82"/>
    </location>
</feature>
<reference evidence="2 3" key="1">
    <citation type="journal article" date="2019" name="Commun. Biol.">
        <title>The bagworm genome reveals a unique fibroin gene that provides high tensile strength.</title>
        <authorList>
            <person name="Kono N."/>
            <person name="Nakamura H."/>
            <person name="Ohtoshi R."/>
            <person name="Tomita M."/>
            <person name="Numata K."/>
            <person name="Arakawa K."/>
        </authorList>
    </citation>
    <scope>NUCLEOTIDE SEQUENCE [LARGE SCALE GENOMIC DNA]</scope>
</reference>
<evidence type="ECO:0000313" key="3">
    <source>
        <dbReference type="Proteomes" id="UP000299102"/>
    </source>
</evidence>
<dbReference type="Proteomes" id="UP000299102">
    <property type="component" value="Unassembled WGS sequence"/>
</dbReference>
<dbReference type="EMBL" id="BGZK01000163">
    <property type="protein sequence ID" value="GBP24545.1"/>
    <property type="molecule type" value="Genomic_DNA"/>
</dbReference>
<dbReference type="AlphaFoldDB" id="A0A4C1UDM9"/>
<protein>
    <submittedName>
        <fullName evidence="2">Uncharacterized protein</fullName>
    </submittedName>
</protein>